<keyword evidence="1" id="KW-0378">Hydrolase</keyword>
<dbReference type="SUPFAM" id="SSF56784">
    <property type="entry name" value="HAD-like"/>
    <property type="match status" value="1"/>
</dbReference>
<dbReference type="KEGG" id="htr:EPV75_03960"/>
<dbReference type="Proteomes" id="UP000285478">
    <property type="component" value="Chromosome"/>
</dbReference>
<dbReference type="SFLD" id="SFLDS00003">
    <property type="entry name" value="Haloacid_Dehalogenase"/>
    <property type="match status" value="1"/>
</dbReference>
<dbReference type="InterPro" id="IPR023214">
    <property type="entry name" value="HAD_sf"/>
</dbReference>
<dbReference type="GO" id="GO:0008967">
    <property type="term" value="F:phosphoglycolate phosphatase activity"/>
    <property type="evidence" value="ECO:0007669"/>
    <property type="project" value="TreeGrafter"/>
</dbReference>
<dbReference type="PANTHER" id="PTHR43434">
    <property type="entry name" value="PHOSPHOGLYCOLATE PHOSPHATASE"/>
    <property type="match status" value="1"/>
</dbReference>
<accession>A0A410H1U9</accession>
<dbReference type="InterPro" id="IPR036412">
    <property type="entry name" value="HAD-like_sf"/>
</dbReference>
<dbReference type="PANTHER" id="PTHR43434:SF24">
    <property type="entry name" value="HYDROLASE-RELATED"/>
    <property type="match status" value="1"/>
</dbReference>
<dbReference type="RefSeq" id="WP_128384536.1">
    <property type="nucleotide sequence ID" value="NZ_CP035033.1"/>
</dbReference>
<dbReference type="GO" id="GO:0006281">
    <property type="term" value="P:DNA repair"/>
    <property type="evidence" value="ECO:0007669"/>
    <property type="project" value="TreeGrafter"/>
</dbReference>
<keyword evidence="2" id="KW-1185">Reference proteome</keyword>
<dbReference type="NCBIfam" id="TIGR01549">
    <property type="entry name" value="HAD-SF-IA-v1"/>
    <property type="match status" value="1"/>
</dbReference>
<dbReference type="SFLD" id="SFLDG01135">
    <property type="entry name" value="C1.5.6:_HAD__Beta-PGM__Phospha"/>
    <property type="match status" value="1"/>
</dbReference>
<name>A0A410H1U9_9GAMM</name>
<proteinExistence type="predicted"/>
<dbReference type="InterPro" id="IPR050155">
    <property type="entry name" value="HAD-like_hydrolase_sf"/>
</dbReference>
<dbReference type="Gene3D" id="3.40.50.1000">
    <property type="entry name" value="HAD superfamily/HAD-like"/>
    <property type="match status" value="1"/>
</dbReference>
<sequence length="223" mass="24767">MTRQYQCVIFDWDGTLMNSEARIVSSIQTAAERVGFPVLPYDVSKQIIGLSLEKAILTLYPDADASGIEAMAKGYTDCFLDESCVPMLPFDGAEALLQFLHGEGVKVAIATGKSRKGLDQVLDEVGFEPYFHFTRTPVESESKPSPLMLQQILDEFDLAPEQAVMVGDTEFDMQMAQTIDMDRIALSHGVHELERLQGFDPVASFDDLMSMQAWLKGRLLPHA</sequence>
<protein>
    <submittedName>
        <fullName evidence="1">HAD family hydrolase</fullName>
    </submittedName>
</protein>
<dbReference type="Gene3D" id="1.10.150.240">
    <property type="entry name" value="Putative phosphatase, domain 2"/>
    <property type="match status" value="1"/>
</dbReference>
<dbReference type="Pfam" id="PF13419">
    <property type="entry name" value="HAD_2"/>
    <property type="match status" value="1"/>
</dbReference>
<evidence type="ECO:0000313" key="2">
    <source>
        <dbReference type="Proteomes" id="UP000285478"/>
    </source>
</evidence>
<dbReference type="EMBL" id="CP035033">
    <property type="protein sequence ID" value="QAB14889.1"/>
    <property type="molecule type" value="Genomic_DNA"/>
</dbReference>
<dbReference type="SFLD" id="SFLDG01129">
    <property type="entry name" value="C1.5:_HAD__Beta-PGM__Phosphata"/>
    <property type="match status" value="1"/>
</dbReference>
<dbReference type="InterPro" id="IPR041492">
    <property type="entry name" value="HAD_2"/>
</dbReference>
<reference evidence="1 2" key="1">
    <citation type="journal article" date="2018" name="Environ. Microbiol.">
        <title>Genomes of ubiquitous marine and hypersaline Hydrogenovibrio, Thiomicrorhabdus and Thiomicrospira spp. encode a diversity of mechanisms to sustain chemolithoautotrophy in heterogeneous environments.</title>
        <authorList>
            <person name="Scott K.M."/>
            <person name="Williams J."/>
            <person name="Porter C.M.B."/>
            <person name="Russel S."/>
            <person name="Harmer T.L."/>
            <person name="Paul J.H."/>
            <person name="Antonen K.M."/>
            <person name="Bridges M.K."/>
            <person name="Camper G.J."/>
            <person name="Campla C.K."/>
            <person name="Casella L.G."/>
            <person name="Chase E."/>
            <person name="Conrad J.W."/>
            <person name="Cruz M.C."/>
            <person name="Dunlap D.S."/>
            <person name="Duran L."/>
            <person name="Fahsbender E.M."/>
            <person name="Goldsmith D.B."/>
            <person name="Keeley R.F."/>
            <person name="Kondoff M.R."/>
            <person name="Kussy B.I."/>
            <person name="Lane M.K."/>
            <person name="Lawler S."/>
            <person name="Leigh B.A."/>
            <person name="Lewis C."/>
            <person name="Lostal L.M."/>
            <person name="Marking D."/>
            <person name="Mancera P.A."/>
            <person name="McClenthan E.C."/>
            <person name="McIntyre E.A."/>
            <person name="Mine J.A."/>
            <person name="Modi S."/>
            <person name="Moore B.D."/>
            <person name="Morgan W.A."/>
            <person name="Nelson K.M."/>
            <person name="Nguyen K.N."/>
            <person name="Ogburn N."/>
            <person name="Parrino D.G."/>
            <person name="Pedapudi A.D."/>
            <person name="Pelham R.P."/>
            <person name="Preece A.M."/>
            <person name="Rampersad E.A."/>
            <person name="Richardson J.C."/>
            <person name="Rodgers C.M."/>
            <person name="Schaffer B.L."/>
            <person name="Sheridan N.E."/>
            <person name="Solone M.R."/>
            <person name="Staley Z.R."/>
            <person name="Tabuchi M."/>
            <person name="Waide R.J."/>
            <person name="Wanjugi P.W."/>
            <person name="Young S."/>
            <person name="Clum A."/>
            <person name="Daum C."/>
            <person name="Huntemann M."/>
            <person name="Ivanova N."/>
            <person name="Kyrpides N."/>
            <person name="Mikhailova N."/>
            <person name="Palaniappan K."/>
            <person name="Pillay M."/>
            <person name="Reddy T.B.K."/>
            <person name="Shapiro N."/>
            <person name="Stamatis D."/>
            <person name="Varghese N."/>
            <person name="Woyke T."/>
            <person name="Boden R."/>
            <person name="Freyermuth S.K."/>
            <person name="Kerfeld C.A."/>
        </authorList>
    </citation>
    <scope>NUCLEOTIDE SEQUENCE [LARGE SCALE GENOMIC DNA]</scope>
    <source>
        <strain evidence="1 2">JR-2</strain>
    </source>
</reference>
<evidence type="ECO:0000313" key="1">
    <source>
        <dbReference type="EMBL" id="QAB14889.1"/>
    </source>
</evidence>
<gene>
    <name evidence="1" type="ORF">EPV75_03960</name>
</gene>
<dbReference type="GO" id="GO:0005829">
    <property type="term" value="C:cytosol"/>
    <property type="evidence" value="ECO:0007669"/>
    <property type="project" value="TreeGrafter"/>
</dbReference>
<dbReference type="InterPro" id="IPR023198">
    <property type="entry name" value="PGP-like_dom2"/>
</dbReference>
<dbReference type="AlphaFoldDB" id="A0A410H1U9"/>
<dbReference type="InterPro" id="IPR006439">
    <property type="entry name" value="HAD-SF_hydro_IA"/>
</dbReference>
<organism evidence="1 2">
    <name type="scientific">Hydrogenovibrio thermophilus</name>
    <dbReference type="NCBI Taxonomy" id="265883"/>
    <lineage>
        <taxon>Bacteria</taxon>
        <taxon>Pseudomonadati</taxon>
        <taxon>Pseudomonadota</taxon>
        <taxon>Gammaproteobacteria</taxon>
        <taxon>Thiotrichales</taxon>
        <taxon>Piscirickettsiaceae</taxon>
        <taxon>Hydrogenovibrio</taxon>
    </lineage>
</organism>